<feature type="compositionally biased region" description="Polar residues" evidence="1">
    <location>
        <begin position="73"/>
        <end position="85"/>
    </location>
</feature>
<evidence type="ECO:0000256" key="1">
    <source>
        <dbReference type="SAM" id="MobiDB-lite"/>
    </source>
</evidence>
<protein>
    <submittedName>
        <fullName evidence="3">Uncharacterized protein</fullName>
    </submittedName>
</protein>
<proteinExistence type="predicted"/>
<dbReference type="Proteomes" id="UP000033647">
    <property type="component" value="Unassembled WGS sequence"/>
</dbReference>
<keyword evidence="4" id="KW-1185">Reference proteome</keyword>
<feature type="transmembrane region" description="Helical" evidence="2">
    <location>
        <begin position="109"/>
        <end position="129"/>
    </location>
</feature>
<feature type="region of interest" description="Disordered" evidence="1">
    <location>
        <begin position="59"/>
        <end position="85"/>
    </location>
</feature>
<name>A0A0F4G9X9_9PEZI</name>
<organism evidence="3 4">
    <name type="scientific">Zymoseptoria brevis</name>
    <dbReference type="NCBI Taxonomy" id="1047168"/>
    <lineage>
        <taxon>Eukaryota</taxon>
        <taxon>Fungi</taxon>
        <taxon>Dikarya</taxon>
        <taxon>Ascomycota</taxon>
        <taxon>Pezizomycotina</taxon>
        <taxon>Dothideomycetes</taxon>
        <taxon>Dothideomycetidae</taxon>
        <taxon>Mycosphaerellales</taxon>
        <taxon>Mycosphaerellaceae</taxon>
        <taxon>Zymoseptoria</taxon>
    </lineage>
</organism>
<evidence type="ECO:0000256" key="2">
    <source>
        <dbReference type="SAM" id="Phobius"/>
    </source>
</evidence>
<dbReference type="OrthoDB" id="3919737at2759"/>
<keyword evidence="2" id="KW-0812">Transmembrane</keyword>
<keyword evidence="2" id="KW-1133">Transmembrane helix</keyword>
<sequence length="132" mass="14197">MSKSIGVELHAYDIIKPLGIVQLATLPYRSPAYVAQLYANLDPENPPSGNNVARAVDKTSAATVPAPDTPPANKTNAAVPSAQQSSPRAPTIVLAISMPYENSIRRWRWYEAVIETLAVGICLYATFVLTST</sequence>
<keyword evidence="2" id="KW-0472">Membrane</keyword>
<dbReference type="AlphaFoldDB" id="A0A0F4G9X9"/>
<dbReference type="EMBL" id="LAFY01004170">
    <property type="protein sequence ID" value="KJX94176.1"/>
    <property type="molecule type" value="Genomic_DNA"/>
</dbReference>
<evidence type="ECO:0000313" key="3">
    <source>
        <dbReference type="EMBL" id="KJX94176.1"/>
    </source>
</evidence>
<accession>A0A0F4G9X9</accession>
<evidence type="ECO:0000313" key="4">
    <source>
        <dbReference type="Proteomes" id="UP000033647"/>
    </source>
</evidence>
<comment type="caution">
    <text evidence="3">The sequence shown here is derived from an EMBL/GenBank/DDBJ whole genome shotgun (WGS) entry which is preliminary data.</text>
</comment>
<reference evidence="3 4" key="1">
    <citation type="submission" date="2015-03" db="EMBL/GenBank/DDBJ databases">
        <title>RNA-seq based gene annotation and comparative genomics of four Zymoseptoria species reveal species-specific pathogenicity related genes and transposable element activity.</title>
        <authorList>
            <person name="Grandaubert J."/>
            <person name="Bhattacharyya A."/>
            <person name="Stukenbrock E.H."/>
        </authorList>
    </citation>
    <scope>NUCLEOTIDE SEQUENCE [LARGE SCALE GENOMIC DNA]</scope>
    <source>
        <strain evidence="3 4">Zb18110</strain>
    </source>
</reference>
<gene>
    <name evidence="3" type="ORF">TI39_contig4211g00017</name>
</gene>